<name>A0ABS2EA80_9FIRM</name>
<accession>A0ABS2EA80</accession>
<reference evidence="1 2" key="1">
    <citation type="journal article" date="2021" name="Sci. Rep.">
        <title>The distribution of antibiotic resistance genes in chicken gut microbiota commensals.</title>
        <authorList>
            <person name="Juricova H."/>
            <person name="Matiasovicova J."/>
            <person name="Kubasova T."/>
            <person name="Cejkova D."/>
            <person name="Rychlik I."/>
        </authorList>
    </citation>
    <scope>NUCLEOTIDE SEQUENCE [LARGE SCALE GENOMIC DNA]</scope>
    <source>
        <strain evidence="1 2">An773</strain>
    </source>
</reference>
<dbReference type="RefSeq" id="WP_205156111.1">
    <property type="nucleotide sequence ID" value="NZ_JACLYY010000010.1"/>
</dbReference>
<evidence type="ECO:0000313" key="1">
    <source>
        <dbReference type="EMBL" id="MBM6738538.1"/>
    </source>
</evidence>
<dbReference type="Proteomes" id="UP000716906">
    <property type="component" value="Unassembled WGS sequence"/>
</dbReference>
<dbReference type="Pfam" id="PF14907">
    <property type="entry name" value="NTP_transf_5"/>
    <property type="match status" value="1"/>
</dbReference>
<sequence length="412" mass="47074">MKSGREQAVLALSGKSLFQTEQRMPARDADWQGIYEECRQQAVPALAWKSVDKEELPKELADRWKDTVVAQAYHSLQVTWQHRQVHELMEQAGIPYVILKGCASAAYYPAPLERTMGDVDFLVRPADLERAGQVLEAEGFVPWEEEHICHVVYRKERAHLEMHFEPAGVPHGRPGELVREYLKDIMEQGREIELEGGKLRIPSPFHHGLVLLLHTSHHLVGEGIGLRHLCDWAVFASSLSDQEFRALFEEKLKAIGMWRFAQLLTQVCIRYLGMPERSWPGKAGEEERELTQALIRDVFAGGNFGRKDESRRHEVYLISSRGKDGVGHISLGRQFIRSLNEVVYTKLPLSRRMPLLLPVGWAFYGGRYLIRMLRGKRPAIHPGRLVEGAAARRSVYARLELFETAETEKDTK</sequence>
<evidence type="ECO:0000313" key="2">
    <source>
        <dbReference type="Proteomes" id="UP000716906"/>
    </source>
</evidence>
<organism evidence="1 2">
    <name type="scientific">Faecalicatena fissicatena</name>
    <dbReference type="NCBI Taxonomy" id="290055"/>
    <lineage>
        <taxon>Bacteria</taxon>
        <taxon>Bacillati</taxon>
        <taxon>Bacillota</taxon>
        <taxon>Clostridia</taxon>
        <taxon>Lachnospirales</taxon>
        <taxon>Lachnospiraceae</taxon>
        <taxon>Faecalicatena</taxon>
    </lineage>
</organism>
<protein>
    <submittedName>
        <fullName evidence="1">Nucleotidyltransferase family protein</fullName>
    </submittedName>
</protein>
<dbReference type="EMBL" id="JACLYY010000010">
    <property type="protein sequence ID" value="MBM6738538.1"/>
    <property type="molecule type" value="Genomic_DNA"/>
</dbReference>
<dbReference type="Gene3D" id="3.30.460.40">
    <property type="match status" value="1"/>
</dbReference>
<keyword evidence="2" id="KW-1185">Reference proteome</keyword>
<proteinExistence type="predicted"/>
<gene>
    <name evidence="1" type="ORF">H7U36_10580</name>
</gene>
<dbReference type="InterPro" id="IPR039498">
    <property type="entry name" value="NTP_transf_5"/>
</dbReference>
<comment type="caution">
    <text evidence="1">The sequence shown here is derived from an EMBL/GenBank/DDBJ whole genome shotgun (WGS) entry which is preliminary data.</text>
</comment>